<dbReference type="Proteomes" id="UP000678499">
    <property type="component" value="Unassembled WGS sequence"/>
</dbReference>
<gene>
    <name evidence="1" type="ORF">NMOB1V02_LOCUS3689</name>
</gene>
<evidence type="ECO:0000313" key="1">
    <source>
        <dbReference type="EMBL" id="CAD7275903.1"/>
    </source>
</evidence>
<name>A0A7R9BL79_9CRUS</name>
<accession>A0A7R9BL79</accession>
<keyword evidence="2" id="KW-1185">Reference proteome</keyword>
<dbReference type="AlphaFoldDB" id="A0A7R9BL79"/>
<reference evidence="1" key="1">
    <citation type="submission" date="2020-11" db="EMBL/GenBank/DDBJ databases">
        <authorList>
            <person name="Tran Van P."/>
        </authorList>
    </citation>
    <scope>NUCLEOTIDE SEQUENCE</scope>
</reference>
<evidence type="ECO:0000313" key="2">
    <source>
        <dbReference type="Proteomes" id="UP000678499"/>
    </source>
</evidence>
<dbReference type="EMBL" id="OA882543">
    <property type="protein sequence ID" value="CAD7275903.1"/>
    <property type="molecule type" value="Genomic_DNA"/>
</dbReference>
<sequence>MSLMQYTTVPDTTKVLKFHAAAAQVYSADLSSRTPMRSSDRADYTGLRVGQIDTAMMQEWRQARNLSPVNFKNLEGTLGCTKTSARWAPHLLIEEQKAVRTPSQPHILISSDVNENVRINIQNGRKPEIYPL</sequence>
<dbReference type="EMBL" id="CAJPEX010000506">
    <property type="protein sequence ID" value="CAG0916055.1"/>
    <property type="molecule type" value="Genomic_DNA"/>
</dbReference>
<organism evidence="1">
    <name type="scientific">Notodromas monacha</name>
    <dbReference type="NCBI Taxonomy" id="399045"/>
    <lineage>
        <taxon>Eukaryota</taxon>
        <taxon>Metazoa</taxon>
        <taxon>Ecdysozoa</taxon>
        <taxon>Arthropoda</taxon>
        <taxon>Crustacea</taxon>
        <taxon>Oligostraca</taxon>
        <taxon>Ostracoda</taxon>
        <taxon>Podocopa</taxon>
        <taxon>Podocopida</taxon>
        <taxon>Cypridocopina</taxon>
        <taxon>Cypridoidea</taxon>
        <taxon>Cyprididae</taxon>
        <taxon>Notodromas</taxon>
    </lineage>
</organism>
<proteinExistence type="predicted"/>
<protein>
    <submittedName>
        <fullName evidence="1">Uncharacterized protein</fullName>
    </submittedName>
</protein>